<dbReference type="NCBIfam" id="TIGR01256">
    <property type="entry name" value="modA"/>
    <property type="match status" value="1"/>
</dbReference>
<dbReference type="InterPro" id="IPR050682">
    <property type="entry name" value="ModA/WtpA"/>
</dbReference>
<feature type="binding site" evidence="5">
    <location>
        <position position="62"/>
    </location>
    <ligand>
        <name>molybdate</name>
        <dbReference type="ChEBI" id="CHEBI:36264"/>
    </ligand>
</feature>
<dbReference type="PANTHER" id="PTHR30632:SF14">
    <property type="entry name" value="TUNGSTATE_MOLYBDATE_CHROMATE-BINDING PROTEIN MODA"/>
    <property type="match status" value="1"/>
</dbReference>
<evidence type="ECO:0000256" key="5">
    <source>
        <dbReference type="PIRSR" id="PIRSR004846-1"/>
    </source>
</evidence>
<feature type="chain" id="PRO_5039650784" evidence="6">
    <location>
        <begin position="20"/>
        <end position="257"/>
    </location>
</feature>
<evidence type="ECO:0000313" key="7">
    <source>
        <dbReference type="EMBL" id="SDI23584.1"/>
    </source>
</evidence>
<dbReference type="Pfam" id="PF13531">
    <property type="entry name" value="SBP_bac_11"/>
    <property type="match status" value="1"/>
</dbReference>
<comment type="similarity">
    <text evidence="1">Belongs to the bacterial solute-binding protein ModA family.</text>
</comment>
<dbReference type="InterPro" id="IPR005950">
    <property type="entry name" value="ModA"/>
</dbReference>
<organism evidence="7 8">
    <name type="scientific">Alteribacillus persepolensis</name>
    <dbReference type="NCBI Taxonomy" id="568899"/>
    <lineage>
        <taxon>Bacteria</taxon>
        <taxon>Bacillati</taxon>
        <taxon>Bacillota</taxon>
        <taxon>Bacilli</taxon>
        <taxon>Bacillales</taxon>
        <taxon>Bacillaceae</taxon>
        <taxon>Alteribacillus</taxon>
    </lineage>
</organism>
<feature type="binding site" evidence="5">
    <location>
        <position position="171"/>
    </location>
    <ligand>
        <name>molybdate</name>
        <dbReference type="ChEBI" id="CHEBI:36264"/>
    </ligand>
</feature>
<dbReference type="CDD" id="cd13539">
    <property type="entry name" value="PBP2_AvModA"/>
    <property type="match status" value="1"/>
</dbReference>
<sequence>MKKCFPLFLLFIMILTACRAEESNTEALHVAAASDLYDAFSEMGDAFEEDYGIEVVFSFGSTGQLTQQIEQGAAVYDVFAAAHVSYIDRLVEKGAVKKDTKQVLGTGKIGIVYEDSTYPELHRDVLTSDEIQSIAIANPDHAPYGQAAKQTLETWGIWDEIAEKLVYGENIRQALQYAESKNVDAAIVAAALSKQSSLLFTPISTSDHEPIVHALAVPEKSGHKENAQKFVDYVLSKQGQQILESYGFDSPAEGIKR</sequence>
<dbReference type="GO" id="GO:0015689">
    <property type="term" value="P:molybdate ion transport"/>
    <property type="evidence" value="ECO:0007669"/>
    <property type="project" value="InterPro"/>
</dbReference>
<dbReference type="SUPFAM" id="SSF53850">
    <property type="entry name" value="Periplasmic binding protein-like II"/>
    <property type="match status" value="1"/>
</dbReference>
<evidence type="ECO:0000313" key="8">
    <source>
        <dbReference type="Proteomes" id="UP000199163"/>
    </source>
</evidence>
<keyword evidence="2 5" id="KW-0500">Molybdenum</keyword>
<dbReference type="InterPro" id="IPR044084">
    <property type="entry name" value="AvModA-like_subst-bd"/>
</dbReference>
<evidence type="ECO:0000256" key="1">
    <source>
        <dbReference type="ARBA" id="ARBA00009175"/>
    </source>
</evidence>
<feature type="signal peptide" evidence="6">
    <location>
        <begin position="1"/>
        <end position="19"/>
    </location>
</feature>
<dbReference type="GO" id="GO:0030973">
    <property type="term" value="F:molybdate ion binding"/>
    <property type="evidence" value="ECO:0007669"/>
    <property type="project" value="InterPro"/>
</dbReference>
<accession>A0A1G8IX70</accession>
<dbReference type="EMBL" id="FNDK01000027">
    <property type="protein sequence ID" value="SDI23584.1"/>
    <property type="molecule type" value="Genomic_DNA"/>
</dbReference>
<proteinExistence type="inferred from homology"/>
<dbReference type="GO" id="GO:1901359">
    <property type="term" value="F:tungstate binding"/>
    <property type="evidence" value="ECO:0007669"/>
    <property type="project" value="UniProtKB-ARBA"/>
</dbReference>
<dbReference type="PANTHER" id="PTHR30632">
    <property type="entry name" value="MOLYBDATE-BINDING PERIPLASMIC PROTEIN"/>
    <property type="match status" value="1"/>
</dbReference>
<dbReference type="GO" id="GO:0046872">
    <property type="term" value="F:metal ion binding"/>
    <property type="evidence" value="ECO:0007669"/>
    <property type="project" value="UniProtKB-KW"/>
</dbReference>
<keyword evidence="4 6" id="KW-0732">Signal</keyword>
<dbReference type="Gene3D" id="3.40.190.10">
    <property type="entry name" value="Periplasmic binding protein-like II"/>
    <property type="match status" value="2"/>
</dbReference>
<dbReference type="OrthoDB" id="9785015at2"/>
<gene>
    <name evidence="7" type="ORF">SAMN05192534_12711</name>
</gene>
<dbReference type="STRING" id="568899.SAMN05192534_12711"/>
<dbReference type="Proteomes" id="UP000199163">
    <property type="component" value="Unassembled WGS sequence"/>
</dbReference>
<dbReference type="AlphaFoldDB" id="A0A1G8IX70"/>
<dbReference type="FunFam" id="3.40.190.10:FF:000035">
    <property type="entry name" value="Molybdate ABC transporter substrate-binding protein"/>
    <property type="match status" value="1"/>
</dbReference>
<reference evidence="7 8" key="1">
    <citation type="submission" date="2016-10" db="EMBL/GenBank/DDBJ databases">
        <authorList>
            <person name="de Groot N.N."/>
        </authorList>
    </citation>
    <scope>NUCLEOTIDE SEQUENCE [LARGE SCALE GENOMIC DNA]</scope>
    <source>
        <strain evidence="7 8">DSM 21632</strain>
    </source>
</reference>
<evidence type="ECO:0000256" key="6">
    <source>
        <dbReference type="SAM" id="SignalP"/>
    </source>
</evidence>
<name>A0A1G8IX70_9BACI</name>
<dbReference type="PROSITE" id="PS51257">
    <property type="entry name" value="PROKAR_LIPOPROTEIN"/>
    <property type="match status" value="1"/>
</dbReference>
<protein>
    <submittedName>
        <fullName evidence="7">Molybdate transport system substrate-binding protein</fullName>
    </submittedName>
</protein>
<evidence type="ECO:0000256" key="4">
    <source>
        <dbReference type="ARBA" id="ARBA00022729"/>
    </source>
</evidence>
<keyword evidence="3 5" id="KW-0479">Metal-binding</keyword>
<dbReference type="PIRSF" id="PIRSF004846">
    <property type="entry name" value="ModA"/>
    <property type="match status" value="1"/>
</dbReference>
<dbReference type="RefSeq" id="WP_091276029.1">
    <property type="nucleotide sequence ID" value="NZ_FNDK01000027.1"/>
</dbReference>
<keyword evidence="8" id="KW-1185">Reference proteome</keyword>
<evidence type="ECO:0000256" key="2">
    <source>
        <dbReference type="ARBA" id="ARBA00022505"/>
    </source>
</evidence>
<evidence type="ECO:0000256" key="3">
    <source>
        <dbReference type="ARBA" id="ARBA00022723"/>
    </source>
</evidence>